<evidence type="ECO:0000256" key="2">
    <source>
        <dbReference type="ARBA" id="ARBA00005417"/>
    </source>
</evidence>
<evidence type="ECO:0000256" key="7">
    <source>
        <dbReference type="ARBA" id="ARBA00022967"/>
    </source>
</evidence>
<keyword evidence="8" id="KW-0472">Membrane</keyword>
<protein>
    <submittedName>
        <fullName evidence="10">ABC transporter, ATP-binding protein</fullName>
    </submittedName>
</protein>
<reference evidence="10 11" key="1">
    <citation type="submission" date="2011-02" db="EMBL/GenBank/DDBJ databases">
        <authorList>
            <person name="Muzny D."/>
            <person name="Qin X."/>
            <person name="Buhay C."/>
            <person name="Dugan-Rocha S."/>
            <person name="Ding Y."/>
            <person name="Chen G."/>
            <person name="Hawes A."/>
            <person name="Holder M."/>
            <person name="Jhangiani S."/>
            <person name="Johnson A."/>
            <person name="Khan Z."/>
            <person name="Li Z."/>
            <person name="Liu W."/>
            <person name="Liu X."/>
            <person name="Perez L."/>
            <person name="Shen H."/>
            <person name="Wang Q."/>
            <person name="Watt J."/>
            <person name="Xi L."/>
            <person name="Xin Y."/>
            <person name="Zhou J."/>
            <person name="Deng J."/>
            <person name="Jiang H."/>
            <person name="Liu Y."/>
            <person name="Qu J."/>
            <person name="Song X.-Z."/>
            <person name="Zhang L."/>
            <person name="Villasana D."/>
            <person name="Johnson A."/>
            <person name="Liu J."/>
            <person name="Liyanage D."/>
            <person name="Lorensuhewa L."/>
            <person name="Robinson T."/>
            <person name="Song A."/>
            <person name="Song B.-B."/>
            <person name="Dinh H."/>
            <person name="Thornton R."/>
            <person name="Coyle M."/>
            <person name="Francisco L."/>
            <person name="Jackson L."/>
            <person name="Javaid M."/>
            <person name="Korchina V."/>
            <person name="Kovar C."/>
            <person name="Mata R."/>
            <person name="Mathew T."/>
            <person name="Ngo R."/>
            <person name="Nguyen L."/>
            <person name="Nguyen N."/>
            <person name="Okwuonu G."/>
            <person name="Ongeri F."/>
            <person name="Pham C."/>
            <person name="Simmons D."/>
            <person name="Wilczek-Boney K."/>
            <person name="Hale W."/>
            <person name="Jakkamsetti A."/>
            <person name="Pham P."/>
            <person name="Ruth R."/>
            <person name="San Lucas F."/>
            <person name="Warren J."/>
            <person name="Zhang J."/>
            <person name="Zhao Z."/>
            <person name="Zhou C."/>
            <person name="Zhu D."/>
            <person name="Lee S."/>
            <person name="Bess C."/>
            <person name="Blankenburg K."/>
            <person name="Forbes L."/>
            <person name="Fu Q."/>
            <person name="Gubbala S."/>
            <person name="Hirani K."/>
            <person name="Jayaseelan J.C."/>
            <person name="Lara F."/>
            <person name="Munidasa M."/>
            <person name="Palculict T."/>
            <person name="Patil S."/>
            <person name="Pu L.-L."/>
            <person name="Saada N."/>
            <person name="Tang L."/>
            <person name="Weissenberger G."/>
            <person name="Zhu Y."/>
            <person name="Hemphill L."/>
            <person name="Shang Y."/>
            <person name="Youmans B."/>
            <person name="Ayvaz T."/>
            <person name="Ross M."/>
            <person name="Santibanez J."/>
            <person name="Aqrawi P."/>
            <person name="Gross S."/>
            <person name="Joshi V."/>
            <person name="Fowler G."/>
            <person name="Nazareth L."/>
            <person name="Reid J."/>
            <person name="Worley K."/>
            <person name="Petrosino J."/>
            <person name="Highlander S."/>
            <person name="Gibbs R."/>
        </authorList>
    </citation>
    <scope>NUCLEOTIDE SEQUENCE [LARGE SCALE GENOMIC DNA]</scope>
    <source>
        <strain evidence="10 11">DSM 15829</strain>
    </source>
</reference>
<keyword evidence="4" id="KW-1003">Cell membrane</keyword>
<dbReference type="InterPro" id="IPR027417">
    <property type="entry name" value="P-loop_NTPase"/>
</dbReference>
<comment type="caution">
    <text evidence="10">The sequence shown here is derived from an EMBL/GenBank/DDBJ whole genome shotgun (WGS) entry which is preliminary data.</text>
</comment>
<gene>
    <name evidence="10" type="ORF">HMPREF0091_10601</name>
</gene>
<dbReference type="CDD" id="cd03225">
    <property type="entry name" value="ABC_cobalt_CbiO_domain1"/>
    <property type="match status" value="1"/>
</dbReference>
<keyword evidence="11" id="KW-1185">Reference proteome</keyword>
<dbReference type="PANTHER" id="PTHR43553">
    <property type="entry name" value="HEAVY METAL TRANSPORTER"/>
    <property type="match status" value="1"/>
</dbReference>
<evidence type="ECO:0000256" key="5">
    <source>
        <dbReference type="ARBA" id="ARBA00022741"/>
    </source>
</evidence>
<dbReference type="Gene3D" id="3.40.50.300">
    <property type="entry name" value="P-loop containing nucleotide triphosphate hydrolases"/>
    <property type="match status" value="1"/>
</dbReference>
<evidence type="ECO:0000256" key="8">
    <source>
        <dbReference type="ARBA" id="ARBA00023136"/>
    </source>
</evidence>
<dbReference type="InterPro" id="IPR050095">
    <property type="entry name" value="ECF_ABC_transporter_ATP-bd"/>
</dbReference>
<feature type="domain" description="ABC transporter" evidence="9">
    <location>
        <begin position="15"/>
        <end position="247"/>
    </location>
</feature>
<evidence type="ECO:0000313" key="11">
    <source>
        <dbReference type="Proteomes" id="UP000005947"/>
    </source>
</evidence>
<evidence type="ECO:0000256" key="1">
    <source>
        <dbReference type="ARBA" id="ARBA00004236"/>
    </source>
</evidence>
<dbReference type="FunFam" id="3.40.50.300:FF:000224">
    <property type="entry name" value="Energy-coupling factor transporter ATP-binding protein EcfA"/>
    <property type="match status" value="1"/>
</dbReference>
<evidence type="ECO:0000259" key="9">
    <source>
        <dbReference type="PROSITE" id="PS50893"/>
    </source>
</evidence>
<dbReference type="GO" id="GO:0005524">
    <property type="term" value="F:ATP binding"/>
    <property type="evidence" value="ECO:0007669"/>
    <property type="project" value="UniProtKB-KW"/>
</dbReference>
<organism evidence="10 11">
    <name type="scientific">Fannyhessea vaginae DSM 15829</name>
    <dbReference type="NCBI Taxonomy" id="525256"/>
    <lineage>
        <taxon>Bacteria</taxon>
        <taxon>Bacillati</taxon>
        <taxon>Actinomycetota</taxon>
        <taxon>Coriobacteriia</taxon>
        <taxon>Coriobacteriales</taxon>
        <taxon>Atopobiaceae</taxon>
        <taxon>Fannyhessea</taxon>
    </lineage>
</organism>
<evidence type="ECO:0000256" key="4">
    <source>
        <dbReference type="ARBA" id="ARBA00022475"/>
    </source>
</evidence>
<dbReference type="GeneID" id="93210205"/>
<evidence type="ECO:0000256" key="6">
    <source>
        <dbReference type="ARBA" id="ARBA00022840"/>
    </source>
</evidence>
<keyword evidence="6 10" id="KW-0067">ATP-binding</keyword>
<dbReference type="GO" id="GO:0016887">
    <property type="term" value="F:ATP hydrolysis activity"/>
    <property type="evidence" value="ECO:0007669"/>
    <property type="project" value="InterPro"/>
</dbReference>
<name>F1T4L0_9ACTN</name>
<dbReference type="InterPro" id="IPR003593">
    <property type="entry name" value="AAA+_ATPase"/>
</dbReference>
<dbReference type="GO" id="GO:0042626">
    <property type="term" value="F:ATPase-coupled transmembrane transporter activity"/>
    <property type="evidence" value="ECO:0007669"/>
    <property type="project" value="TreeGrafter"/>
</dbReference>
<dbReference type="Proteomes" id="UP000005947">
    <property type="component" value="Unassembled WGS sequence"/>
</dbReference>
<dbReference type="SUPFAM" id="SSF52540">
    <property type="entry name" value="P-loop containing nucleoside triphosphate hydrolases"/>
    <property type="match status" value="1"/>
</dbReference>
<dbReference type="InterPro" id="IPR003439">
    <property type="entry name" value="ABC_transporter-like_ATP-bd"/>
</dbReference>
<evidence type="ECO:0000313" key="10">
    <source>
        <dbReference type="EMBL" id="EGF23654.1"/>
    </source>
</evidence>
<dbReference type="InterPro" id="IPR015856">
    <property type="entry name" value="ABC_transpr_CbiO/EcfA_su"/>
</dbReference>
<comment type="subcellular location">
    <subcellularLocation>
        <location evidence="1">Cell membrane</location>
    </subcellularLocation>
</comment>
<keyword evidence="5" id="KW-0547">Nucleotide-binding</keyword>
<keyword evidence="3" id="KW-0813">Transport</keyword>
<dbReference type="EMBL" id="ACGK02000001">
    <property type="protein sequence ID" value="EGF23654.1"/>
    <property type="molecule type" value="Genomic_DNA"/>
</dbReference>
<keyword evidence="7" id="KW-1278">Translocase</keyword>
<dbReference type="OrthoDB" id="9806471at2"/>
<dbReference type="AlphaFoldDB" id="F1T4L0"/>
<comment type="similarity">
    <text evidence="2">Belongs to the ABC transporter superfamily.</text>
</comment>
<dbReference type="PROSITE" id="PS50893">
    <property type="entry name" value="ABC_TRANSPORTER_2"/>
    <property type="match status" value="1"/>
</dbReference>
<dbReference type="eggNOG" id="COG1122">
    <property type="taxonomic scope" value="Bacteria"/>
</dbReference>
<dbReference type="SMART" id="SM00382">
    <property type="entry name" value="AAA"/>
    <property type="match status" value="1"/>
</dbReference>
<dbReference type="Pfam" id="PF00005">
    <property type="entry name" value="ABC_tran"/>
    <property type="match status" value="1"/>
</dbReference>
<accession>F1T4L0</accession>
<sequence length="278" mass="30207">MNQNIADNAQAQPVLEMRDVSFSHVAKQEVCKHLHLSFVPGACALIGQNGAGKTTILKLLRGLLVPQSGSVCYKGKDISQRSVAQLAGDIGFVFQNPDDQIFESSVLREVMFGLMRLGISEASAQTQARKSLELVGLADKADVNPYDLGLCARKLVCLASILAMDPSVVLLDEPTIAQDSNGKKILASIIKQLVLQNKTVIAVLHDMNFVAQVFDRVVVIDDGHPIFDGSPRDVFSRKDVLSQASLDQPPVVKLCEALGYSKTLLTADEFIAHYRSTF</sequence>
<dbReference type="RefSeq" id="WP_006302782.1">
    <property type="nucleotide sequence ID" value="NZ_ACGK02000001.1"/>
</dbReference>
<proteinExistence type="inferred from homology"/>
<dbReference type="GO" id="GO:0043190">
    <property type="term" value="C:ATP-binding cassette (ABC) transporter complex"/>
    <property type="evidence" value="ECO:0007669"/>
    <property type="project" value="TreeGrafter"/>
</dbReference>
<evidence type="ECO:0000256" key="3">
    <source>
        <dbReference type="ARBA" id="ARBA00022448"/>
    </source>
</evidence>